<dbReference type="GO" id="GO:0006974">
    <property type="term" value="P:DNA damage response"/>
    <property type="evidence" value="ECO:0007669"/>
    <property type="project" value="TreeGrafter"/>
</dbReference>
<dbReference type="PANTHER" id="PTHR38785">
    <property type="entry name" value="HOMOLOG OF VIRK"/>
    <property type="match status" value="1"/>
</dbReference>
<protein>
    <submittedName>
        <fullName evidence="1">Membrane protein</fullName>
    </submittedName>
</protein>
<dbReference type="InterPro" id="IPR007488">
    <property type="entry name" value="DUF535"/>
</dbReference>
<reference evidence="1" key="1">
    <citation type="journal article" date="2015" name="BMC Genomics">
        <title>Genome mining reveals unlocked bioactive potential of marine Gram-negative bacteria.</title>
        <authorList>
            <person name="Machado H."/>
            <person name="Sonnenschein E.C."/>
            <person name="Melchiorsen J."/>
            <person name="Gram L."/>
        </authorList>
    </citation>
    <scope>NUCLEOTIDE SEQUENCE</scope>
    <source>
        <strain evidence="1">S2052</strain>
    </source>
</reference>
<dbReference type="AlphaFoldDB" id="A0A837GAK7"/>
<sequence length="303" mass="35332">MSANYFHFVKSLPRVAESVYPDIRGVKKLRYNARFCLWSMFKPNVLKQMQQLFDQPEFRTIKETNPRMFEKPLKPFVCLKWRPQQRAAKIYEHFQTLHQMYGRAFLDFYSEEGWCLMDIQDCRLMLCAGPEREGSLALKLVDENKQDLFTLAFNISSSPKREIHIGALQGPGDHITGRGEIIKSLTRGMHGLRPKALVLEVLLILAREWGVESVYGITNKGHVYQALRYTGSKRSSITYNYSELWAEYGGVEVSKYLYQIPLCPARKDPSSLKKAKRRLYTKRYAWLEDTQTTIRQRLGELLC</sequence>
<gene>
    <name evidence="1" type="ORF">TW71_01200</name>
</gene>
<dbReference type="PANTHER" id="PTHR38785:SF1">
    <property type="entry name" value="HOMOLOG OF VIRK"/>
    <property type="match status" value="1"/>
</dbReference>
<dbReference type="RefSeq" id="WP_045984707.1">
    <property type="nucleotide sequence ID" value="NZ_CP063051.1"/>
</dbReference>
<comment type="caution">
    <text evidence="1">The sequence shown here is derived from an EMBL/GenBank/DDBJ whole genome shotgun (WGS) entry which is preliminary data.</text>
</comment>
<accession>A0A837GAK7</accession>
<evidence type="ECO:0000313" key="1">
    <source>
        <dbReference type="EMBL" id="KJY77678.1"/>
    </source>
</evidence>
<name>A0A837GAK7_9VIBR</name>
<dbReference type="EMBL" id="JXXR01000001">
    <property type="protein sequence ID" value="KJY77678.1"/>
    <property type="molecule type" value="Genomic_DNA"/>
</dbReference>
<organism evidence="1">
    <name type="scientific">Vibrio coralliilyticus</name>
    <dbReference type="NCBI Taxonomy" id="190893"/>
    <lineage>
        <taxon>Bacteria</taxon>
        <taxon>Pseudomonadati</taxon>
        <taxon>Pseudomonadota</taxon>
        <taxon>Gammaproteobacteria</taxon>
        <taxon>Vibrionales</taxon>
        <taxon>Vibrionaceae</taxon>
        <taxon>Vibrio</taxon>
    </lineage>
</organism>
<proteinExistence type="predicted"/>
<dbReference type="Pfam" id="PF04393">
    <property type="entry name" value="DUF535"/>
    <property type="match status" value="1"/>
</dbReference>